<feature type="domain" description="UspA" evidence="2">
    <location>
        <begin position="149"/>
        <end position="282"/>
    </location>
</feature>
<dbReference type="InterPro" id="IPR014729">
    <property type="entry name" value="Rossmann-like_a/b/a_fold"/>
</dbReference>
<comment type="similarity">
    <text evidence="1">Belongs to the universal stress protein A family.</text>
</comment>
<dbReference type="PANTHER" id="PTHR46268">
    <property type="entry name" value="STRESS RESPONSE PROTEIN NHAX"/>
    <property type="match status" value="1"/>
</dbReference>
<evidence type="ECO:0000256" key="1">
    <source>
        <dbReference type="ARBA" id="ARBA00008791"/>
    </source>
</evidence>
<evidence type="ECO:0000313" key="3">
    <source>
        <dbReference type="EMBL" id="ROR72962.1"/>
    </source>
</evidence>
<dbReference type="AlphaFoldDB" id="A0A3N2BCL9"/>
<keyword evidence="4" id="KW-1185">Reference proteome</keyword>
<reference evidence="3 4" key="1">
    <citation type="submission" date="2018-11" db="EMBL/GenBank/DDBJ databases">
        <title>Sequencing the genomes of 1000 actinobacteria strains.</title>
        <authorList>
            <person name="Klenk H.-P."/>
        </authorList>
    </citation>
    <scope>NUCLEOTIDE SEQUENCE [LARGE SCALE GENOMIC DNA]</scope>
    <source>
        <strain evidence="3 4">DSM 11294</strain>
    </source>
</reference>
<evidence type="ECO:0000259" key="2">
    <source>
        <dbReference type="Pfam" id="PF00582"/>
    </source>
</evidence>
<dbReference type="InterPro" id="IPR006016">
    <property type="entry name" value="UspA"/>
</dbReference>
<dbReference type="Proteomes" id="UP000280668">
    <property type="component" value="Unassembled WGS sequence"/>
</dbReference>
<dbReference type="SUPFAM" id="SSF52402">
    <property type="entry name" value="Adenine nucleotide alpha hydrolases-like"/>
    <property type="match status" value="2"/>
</dbReference>
<accession>A0A3N2BCL9</accession>
<sequence>MSPVTRQILVATDGSVSSTAAVEWAAMRALAVGAELRILCVLEAYAPGLQVPPDYLERDREEGERILKKAAQAASAVAPEISVSVDRRTGPVAETILAEIGEASEVVLGSRGRGGFTSLVIGSVSLKVAGHTDKPVVVVRQTIDRPHGTIVVGYDWSEAAQRALTYAFEVAARTGAKLRVINAGNSTIYDGSIYTRVTRADLIAGEEAALRAEVERWRQENPDVTTDIEIIDGHPAWVLAEASKTADLVVVGSRGVGTMRAALLGSVSHGVLHHGHSPVAVIGSVRR</sequence>
<dbReference type="InterPro" id="IPR006015">
    <property type="entry name" value="Universal_stress_UspA"/>
</dbReference>
<name>A0A3N2BCL9_9MICO</name>
<feature type="domain" description="UspA" evidence="2">
    <location>
        <begin position="6"/>
        <end position="140"/>
    </location>
</feature>
<protein>
    <submittedName>
        <fullName evidence="3">Nucleotide-binding universal stress UspA family protein</fullName>
    </submittedName>
</protein>
<dbReference type="Gene3D" id="3.40.50.620">
    <property type="entry name" value="HUPs"/>
    <property type="match status" value="2"/>
</dbReference>
<gene>
    <name evidence="3" type="ORF">EDD31_1326</name>
</gene>
<dbReference type="EMBL" id="RKHK01000001">
    <property type="protein sequence ID" value="ROR72962.1"/>
    <property type="molecule type" value="Genomic_DNA"/>
</dbReference>
<dbReference type="CDD" id="cd00293">
    <property type="entry name" value="USP-like"/>
    <property type="match status" value="1"/>
</dbReference>
<dbReference type="PANTHER" id="PTHR46268:SF6">
    <property type="entry name" value="UNIVERSAL STRESS PROTEIN UP12"/>
    <property type="match status" value="1"/>
</dbReference>
<evidence type="ECO:0000313" key="4">
    <source>
        <dbReference type="Proteomes" id="UP000280668"/>
    </source>
</evidence>
<organism evidence="3 4">
    <name type="scientific">Bogoriella caseilytica</name>
    <dbReference type="NCBI Taxonomy" id="56055"/>
    <lineage>
        <taxon>Bacteria</taxon>
        <taxon>Bacillati</taxon>
        <taxon>Actinomycetota</taxon>
        <taxon>Actinomycetes</taxon>
        <taxon>Micrococcales</taxon>
        <taxon>Bogoriellaceae</taxon>
        <taxon>Bogoriella</taxon>
    </lineage>
</organism>
<proteinExistence type="inferred from homology"/>
<comment type="caution">
    <text evidence="3">The sequence shown here is derived from an EMBL/GenBank/DDBJ whole genome shotgun (WGS) entry which is preliminary data.</text>
</comment>
<dbReference type="PRINTS" id="PR01438">
    <property type="entry name" value="UNVRSLSTRESS"/>
</dbReference>
<dbReference type="Pfam" id="PF00582">
    <property type="entry name" value="Usp"/>
    <property type="match status" value="2"/>
</dbReference>